<accession>A0A075GJZ0</accession>
<feature type="compositionally biased region" description="Acidic residues" evidence="1">
    <location>
        <begin position="183"/>
        <end position="198"/>
    </location>
</feature>
<proteinExistence type="predicted"/>
<feature type="compositionally biased region" description="Acidic residues" evidence="1">
    <location>
        <begin position="86"/>
        <end position="96"/>
    </location>
</feature>
<dbReference type="EMBL" id="KF900644">
    <property type="protein sequence ID" value="AIF02247.1"/>
    <property type="molecule type" value="Genomic_DNA"/>
</dbReference>
<feature type="compositionally biased region" description="Basic and acidic residues" evidence="1">
    <location>
        <begin position="166"/>
        <end position="182"/>
    </location>
</feature>
<organism evidence="2">
    <name type="scientific">uncultured marine group II/III euryarchaeote KM3_155_G07</name>
    <dbReference type="NCBI Taxonomy" id="1457898"/>
    <lineage>
        <taxon>Archaea</taxon>
        <taxon>Methanobacteriati</taxon>
        <taxon>Methanobacteriota</taxon>
        <taxon>environmental samples</taxon>
    </lineage>
</organism>
<feature type="region of interest" description="Disordered" evidence="1">
    <location>
        <begin position="145"/>
        <end position="198"/>
    </location>
</feature>
<protein>
    <submittedName>
        <fullName evidence="2">Uncharacterized protein</fullName>
    </submittedName>
</protein>
<reference evidence="2" key="1">
    <citation type="journal article" date="2014" name="Genome Biol. Evol.">
        <title>Pangenome evidence for extensive interdomain horizontal transfer affecting lineage core and shell genes in uncultured planktonic thaumarchaeota and euryarchaeota.</title>
        <authorList>
            <person name="Deschamps P."/>
            <person name="Zivanovic Y."/>
            <person name="Moreira D."/>
            <person name="Rodriguez-Valera F."/>
            <person name="Lopez-Garcia P."/>
        </authorList>
    </citation>
    <scope>NUCLEOTIDE SEQUENCE</scope>
</reference>
<name>A0A075GJZ0_9EURY</name>
<sequence length="230" mass="26517">MARKKKGFGKFLGSLTGTAYDRTIRQIDKVVDESEPGDLARELNGIARSVRRFYDEGNISTGEHDLLLEAVEEVHPDGRVFKKFDDEEEEEYDESNMPDAPELELGGPVNLDELMSSSGDGQGSWGTDEYDDYKRKMAEEFYRDSDDAIASGDHGKMRSQDPGGRVFHDVEQEAEGVKREILEEQGIEVPDEDGDEDHYFDDEGVEWWKDDDNQWWYRPEGEKDWFPWDE</sequence>
<feature type="region of interest" description="Disordered" evidence="1">
    <location>
        <begin position="84"/>
        <end position="130"/>
    </location>
</feature>
<evidence type="ECO:0000256" key="1">
    <source>
        <dbReference type="SAM" id="MobiDB-lite"/>
    </source>
</evidence>
<dbReference type="AlphaFoldDB" id="A0A075GJZ0"/>
<evidence type="ECO:0000313" key="2">
    <source>
        <dbReference type="EMBL" id="AIF02247.1"/>
    </source>
</evidence>